<gene>
    <name evidence="3" type="ORF">Tco025E_02170</name>
</gene>
<evidence type="ECO:0000256" key="1">
    <source>
        <dbReference type="SAM" id="MobiDB-lite"/>
    </source>
</evidence>
<accession>A0A422Q6K3</accession>
<dbReference type="Gene3D" id="3.40.50.1000">
    <property type="entry name" value="HAD superfamily/HAD-like"/>
    <property type="match status" value="1"/>
</dbReference>
<dbReference type="InterPro" id="IPR036412">
    <property type="entry name" value="HAD-like_sf"/>
</dbReference>
<dbReference type="AlphaFoldDB" id="A0A422Q6K3"/>
<dbReference type="SUPFAM" id="SSF56784">
    <property type="entry name" value="HAD-like"/>
    <property type="match status" value="1"/>
</dbReference>
<comment type="caution">
    <text evidence="3">The sequence shown here is derived from an EMBL/GenBank/DDBJ whole genome shotgun (WGS) entry which is preliminary data.</text>
</comment>
<dbReference type="OrthoDB" id="277011at2759"/>
<feature type="compositionally biased region" description="Basic and acidic residues" evidence="1">
    <location>
        <begin position="182"/>
        <end position="191"/>
    </location>
</feature>
<dbReference type="Proteomes" id="UP000284403">
    <property type="component" value="Unassembled WGS sequence"/>
</dbReference>
<dbReference type="GeneID" id="40315781"/>
<feature type="domain" description="FCP1 homology" evidence="2">
    <location>
        <begin position="427"/>
        <end position="651"/>
    </location>
</feature>
<feature type="compositionally biased region" description="Polar residues" evidence="1">
    <location>
        <begin position="156"/>
        <end position="173"/>
    </location>
</feature>
<evidence type="ECO:0000313" key="4">
    <source>
        <dbReference type="Proteomes" id="UP000284403"/>
    </source>
</evidence>
<sequence>MSPSAQVSPQSQPGASELDEYSQEIFDSALTAPMRGMADTHSFCLHHQFPYRQQQRQFHCQRRHREQVIPITSVHHGATEISRARIEFGAASYVHSKRHEVQSSETHRAFMGEHPHASSTAPNATVLPPPLVSRPSSSQPVSSNLTRGCSAFPRHSLQSSPPTSFFGQQSASDLHSAHRTRNPIDRSRQEARAQSLCGLEGAGGVRTVDLASGATHMRLQQQTDQEASSFLQRGGSSLAMEMRLPEPPDQQSSEIPFPSPLYLEATEWASPAATRPRCGTHMRPFYANYGHNYIPCMSEVSTPPGGAGTTLAATSTPREDTGATATSDSSLVKVIETGEAAGRGQQPGQGEGEGQYEQRRSGGDSTNAPNLPPFEPARCEPVPSSAEGTLVHPPPLSSKQPRPLSHQSDTDRKETMPRYLLPPQPECNAGRITCCLDLDNTLVYTFQRPPSWWDPENNPLHLEIEIASSVSGEGESDFDKRTYDDHPSVISLSFLSSQHLDSDTCRGVAQPSPQDRTRPSNPDRHYVCIRPYAFEFVQFCLEKFEVVFFTSGTEEYAQPIFDHLDPRRAAHRLYRHHCTECGEGMYMKDLSLLGRSLDSVILFDDRGPDVSFQPKNVLFCEPFILEEVDDAYNLATNDSELCGYREFLEMLTNLQREVMLQAIAAYQEEVWKVTMMLLAEGGQALEKATGAGADVEQRESP</sequence>
<feature type="region of interest" description="Disordered" evidence="1">
    <location>
        <begin position="113"/>
        <end position="192"/>
    </location>
</feature>
<keyword evidence="4" id="KW-1185">Reference proteome</keyword>
<organism evidence="3 4">
    <name type="scientific">Trypanosoma conorhini</name>
    <dbReference type="NCBI Taxonomy" id="83891"/>
    <lineage>
        <taxon>Eukaryota</taxon>
        <taxon>Discoba</taxon>
        <taxon>Euglenozoa</taxon>
        <taxon>Kinetoplastea</taxon>
        <taxon>Metakinetoplastina</taxon>
        <taxon>Trypanosomatida</taxon>
        <taxon>Trypanosomatidae</taxon>
        <taxon>Trypanosoma</taxon>
    </lineage>
</organism>
<dbReference type="InterPro" id="IPR004274">
    <property type="entry name" value="FCP1_dom"/>
</dbReference>
<name>A0A422Q6K3_9TRYP</name>
<reference evidence="3 4" key="1">
    <citation type="journal article" date="2018" name="BMC Genomics">
        <title>Genomic comparison of Trypanosoma conorhini and Trypanosoma rangeli to Trypanosoma cruzi strains of high and low virulence.</title>
        <authorList>
            <person name="Bradwell K.R."/>
            <person name="Koparde V.N."/>
            <person name="Matveyev A.V."/>
            <person name="Serrano M.G."/>
            <person name="Alves J.M."/>
            <person name="Parikh H."/>
            <person name="Huang B."/>
            <person name="Lee V."/>
            <person name="Espinosa-Alvarez O."/>
            <person name="Ortiz P.A."/>
            <person name="Costa-Martins A.G."/>
            <person name="Teixeira M.M."/>
            <person name="Buck G.A."/>
        </authorList>
    </citation>
    <scope>NUCLEOTIDE SEQUENCE [LARGE SCALE GENOMIC DNA]</scope>
    <source>
        <strain evidence="3 4">025E</strain>
    </source>
</reference>
<feature type="region of interest" description="Disordered" evidence="1">
    <location>
        <begin position="304"/>
        <end position="423"/>
    </location>
</feature>
<dbReference type="PROSITE" id="PS50969">
    <property type="entry name" value="FCP1"/>
    <property type="match status" value="1"/>
</dbReference>
<dbReference type="Pfam" id="PF03031">
    <property type="entry name" value="NIF"/>
    <property type="match status" value="1"/>
</dbReference>
<feature type="compositionally biased region" description="Low complexity" evidence="1">
    <location>
        <begin position="133"/>
        <end position="145"/>
    </location>
</feature>
<evidence type="ECO:0000313" key="3">
    <source>
        <dbReference type="EMBL" id="RNF25581.1"/>
    </source>
</evidence>
<dbReference type="SMART" id="SM00577">
    <property type="entry name" value="CPDc"/>
    <property type="match status" value="1"/>
</dbReference>
<evidence type="ECO:0000259" key="2">
    <source>
        <dbReference type="PROSITE" id="PS50969"/>
    </source>
</evidence>
<proteinExistence type="predicted"/>
<protein>
    <submittedName>
        <fullName evidence="3">Dullard-like phosphatase domain-containing protein</fullName>
    </submittedName>
</protein>
<dbReference type="InterPro" id="IPR023214">
    <property type="entry name" value="HAD_sf"/>
</dbReference>
<dbReference type="RefSeq" id="XP_029230787.1">
    <property type="nucleotide sequence ID" value="XM_029369103.1"/>
</dbReference>
<dbReference type="CDD" id="cd07521">
    <property type="entry name" value="HAD_FCP1-like"/>
    <property type="match status" value="1"/>
</dbReference>
<dbReference type="InterPro" id="IPR050365">
    <property type="entry name" value="TIM50"/>
</dbReference>
<feature type="compositionally biased region" description="Low complexity" evidence="1">
    <location>
        <begin position="304"/>
        <end position="316"/>
    </location>
</feature>
<dbReference type="EMBL" id="MKKU01000082">
    <property type="protein sequence ID" value="RNF25581.1"/>
    <property type="molecule type" value="Genomic_DNA"/>
</dbReference>
<dbReference type="PANTHER" id="PTHR12210">
    <property type="entry name" value="DULLARD PROTEIN PHOSPHATASE"/>
    <property type="match status" value="1"/>
</dbReference>